<sequence>MKPRSQSEFEGFCIGLDVALTRDRSKPGTLEESQRQFAAAVHESLSVYNLEGLIRLRDFIAKILNGENPAPRLESLWLSFKPTRVFLDRADSEEQNTAYLSIFKKVLEILEQEIASDNRS</sequence>
<organism evidence="1">
    <name type="scientific">freshwater sediment metagenome</name>
    <dbReference type="NCBI Taxonomy" id="556182"/>
    <lineage>
        <taxon>unclassified sequences</taxon>
        <taxon>metagenomes</taxon>
        <taxon>ecological metagenomes</taxon>
    </lineage>
</organism>
<protein>
    <submittedName>
        <fullName evidence="1">Uncharacterized protein</fullName>
    </submittedName>
</protein>
<dbReference type="AlphaFoldDB" id="A0AA48LX86"/>
<evidence type="ECO:0000313" key="1">
    <source>
        <dbReference type="EMBL" id="CAJ0851774.1"/>
    </source>
</evidence>
<name>A0AA48LX86_9ZZZZ</name>
<proteinExistence type="predicted"/>
<dbReference type="EMBL" id="OY288114">
    <property type="protein sequence ID" value="CAJ0851774.1"/>
    <property type="molecule type" value="Genomic_DNA"/>
</dbReference>
<gene>
    <name evidence="1" type="ORF">AMST5_00468</name>
</gene>
<reference evidence="1" key="1">
    <citation type="submission" date="2023-07" db="EMBL/GenBank/DDBJ databases">
        <authorList>
            <person name="Pelsma A.J. K."/>
        </authorList>
    </citation>
    <scope>NUCLEOTIDE SEQUENCE</scope>
</reference>
<accession>A0AA48LX86</accession>